<dbReference type="AlphaFoldDB" id="A0A1A9ZAE8"/>
<evidence type="ECO:0000313" key="3">
    <source>
        <dbReference type="Proteomes" id="UP000092445"/>
    </source>
</evidence>
<name>A0A1A9ZAE8_GLOPL</name>
<organism evidence="2 3">
    <name type="scientific">Glossina pallidipes</name>
    <name type="common">Tsetse fly</name>
    <dbReference type="NCBI Taxonomy" id="7398"/>
    <lineage>
        <taxon>Eukaryota</taxon>
        <taxon>Metazoa</taxon>
        <taxon>Ecdysozoa</taxon>
        <taxon>Arthropoda</taxon>
        <taxon>Hexapoda</taxon>
        <taxon>Insecta</taxon>
        <taxon>Pterygota</taxon>
        <taxon>Neoptera</taxon>
        <taxon>Endopterygota</taxon>
        <taxon>Diptera</taxon>
        <taxon>Brachycera</taxon>
        <taxon>Muscomorpha</taxon>
        <taxon>Hippoboscoidea</taxon>
        <taxon>Glossinidae</taxon>
        <taxon>Glossina</taxon>
    </lineage>
</organism>
<dbReference type="EnsemblMetazoa" id="GPAI008563-RA">
    <property type="protein sequence ID" value="GPAI008563-PA"/>
    <property type="gene ID" value="GPAI008563"/>
</dbReference>
<dbReference type="VEuPathDB" id="VectorBase:GPAI008563"/>
<keyword evidence="1" id="KW-1133">Transmembrane helix</keyword>
<keyword evidence="3" id="KW-1185">Reference proteome</keyword>
<accession>A0A1A9ZAE8</accession>
<reference evidence="2" key="2">
    <citation type="submission" date="2020-05" db="UniProtKB">
        <authorList>
            <consortium name="EnsemblMetazoa"/>
        </authorList>
    </citation>
    <scope>IDENTIFICATION</scope>
    <source>
        <strain evidence="2">IAEA</strain>
    </source>
</reference>
<reference evidence="3" key="1">
    <citation type="submission" date="2014-03" db="EMBL/GenBank/DDBJ databases">
        <authorList>
            <person name="Aksoy S."/>
            <person name="Warren W."/>
            <person name="Wilson R.K."/>
        </authorList>
    </citation>
    <scope>NUCLEOTIDE SEQUENCE [LARGE SCALE GENOMIC DNA]</scope>
    <source>
        <strain evidence="3">IAEA</strain>
    </source>
</reference>
<protein>
    <submittedName>
        <fullName evidence="2">Uncharacterized protein</fullName>
    </submittedName>
</protein>
<feature type="transmembrane region" description="Helical" evidence="1">
    <location>
        <begin position="84"/>
        <end position="106"/>
    </location>
</feature>
<dbReference type="Proteomes" id="UP000092445">
    <property type="component" value="Unassembled WGS sequence"/>
</dbReference>
<proteinExistence type="predicted"/>
<evidence type="ECO:0000256" key="1">
    <source>
        <dbReference type="SAM" id="Phobius"/>
    </source>
</evidence>
<keyword evidence="1" id="KW-0472">Membrane</keyword>
<evidence type="ECO:0000313" key="2">
    <source>
        <dbReference type="EnsemblMetazoa" id="GPAI008563-PA"/>
    </source>
</evidence>
<keyword evidence="1" id="KW-0812">Transmembrane</keyword>
<sequence>MIYTDNRNEASDFLDYGTNTFSHHSMNRGHWSFQQENQLTCNLQLHCGLSLSLYEKWNFQWRQFISPIAKCVSNLSQFHMVATLVMFISNFLISFTEVLFFSNFLISFRESSPKAKLAASIGRHHLKLSSLRYPPSAVHKHT</sequence>